<organism evidence="2 3">
    <name type="scientific">Richelia sinica FACHB-800</name>
    <dbReference type="NCBI Taxonomy" id="1357546"/>
    <lineage>
        <taxon>Bacteria</taxon>
        <taxon>Bacillati</taxon>
        <taxon>Cyanobacteriota</taxon>
        <taxon>Cyanophyceae</taxon>
        <taxon>Nostocales</taxon>
        <taxon>Nostocaceae</taxon>
        <taxon>Richelia</taxon>
    </lineage>
</organism>
<dbReference type="EMBL" id="CP021056">
    <property type="protein sequence ID" value="QXE26515.1"/>
    <property type="molecule type" value="Genomic_DNA"/>
</dbReference>
<feature type="domain" description="DUF4114" evidence="1">
    <location>
        <begin position="322"/>
        <end position="398"/>
    </location>
</feature>
<dbReference type="RefSeq" id="WP_190605343.1">
    <property type="nucleotide sequence ID" value="NZ_CP021056.1"/>
</dbReference>
<feature type="domain" description="DUF4114" evidence="1">
    <location>
        <begin position="107"/>
        <end position="189"/>
    </location>
</feature>
<keyword evidence="3" id="KW-1185">Reference proteome</keyword>
<evidence type="ECO:0000313" key="3">
    <source>
        <dbReference type="Proteomes" id="UP000683511"/>
    </source>
</evidence>
<feature type="domain" description="DUF4114" evidence="1">
    <location>
        <begin position="532"/>
        <end position="620"/>
    </location>
</feature>
<feature type="domain" description="DUF4114" evidence="1">
    <location>
        <begin position="757"/>
        <end position="839"/>
    </location>
</feature>
<dbReference type="AlphaFoldDB" id="A0A975TD19"/>
<dbReference type="Proteomes" id="UP000683511">
    <property type="component" value="Chromosome"/>
</dbReference>
<proteinExistence type="predicted"/>
<reference evidence="2" key="1">
    <citation type="submission" date="2017-04" db="EMBL/GenBank/DDBJ databases">
        <title>Genome deletions in a multicellular cyanobacterial endosymbiont for morphological adaptation in marine diatoms.</title>
        <authorList>
            <person name="Wang Y."/>
            <person name="Gao H."/>
            <person name="Li R."/>
            <person name="Xu X."/>
        </authorList>
    </citation>
    <scope>NUCLEOTIDE SEQUENCE</scope>
    <source>
        <strain evidence="2">FACHB 800</strain>
    </source>
</reference>
<gene>
    <name evidence="2" type="ORF">B6N60_05248</name>
</gene>
<accession>A0A975TD19</accession>
<protein>
    <recommendedName>
        <fullName evidence="1">DUF4114 domain-containing protein</fullName>
    </recommendedName>
</protein>
<evidence type="ECO:0000259" key="1">
    <source>
        <dbReference type="Pfam" id="PF13448"/>
    </source>
</evidence>
<dbReference type="KEGG" id="rsin:B6N60_05248"/>
<dbReference type="InterPro" id="IPR025193">
    <property type="entry name" value="DUF4114"/>
</dbReference>
<dbReference type="Pfam" id="PF13448">
    <property type="entry name" value="DUF4114"/>
    <property type="match status" value="4"/>
</dbReference>
<sequence length="876" mass="95684">MTTISNFNNGIFTVGSTGKVSVDFLYDGGLNKGELAIFSLQGMEGLEVGSTAFILEAARRALSNSQNGYVVVRDESDRARFSDLKGELSWEKDFNGGVYKGPQQFQMAAGGTFAMMLISDSTVASIAQSSTINTDKVQFSFGRVNPTTGTVSPQIADITGKGNTFGWEDINTLKSSDRDFNDMVVQVSGATATAPTLQDSVYSNRNWLNTQVGQELTQYTNRPRFESGTFIVDGTGQVKFDYLSDGGWYQGQMGMFSLKGMETYQQGSLEFIREATRRALSNSTEGRLLMSDSTEGARFNGNVSWEPNFNAGNYQGIKSFQMNAGDEVAFILVQNTTLEEIYRQPYATAQAGKQVILSTDQNQIVAVDKNGTLAFEDISVSSGFADKDFNDIVFQVQGLSGNNIATMDAQVNPNRDWRITSTGQDLLNYANRSTYTEGVFSVGETGKVTFDFLYDGGWYQGEFAVFSLQGMDNYQPGSEAFIKEAARRALSNTTLGYVLANDPTEAARFTEKMPWEPNFNSGSYLGVKTFEMNPGDKFAVMFVPNTTVADISKAKGINSSSSMWQYGKLPLFSIPQANPSTARGQIVNVDGNGTFAFEDIPTGSSSSDRDYNDFIFQFKGAKGTAQSMDNFSNSDRNWRTTNVGQQLLEYSNRATFDEGVFVVNKSGQVTIDFLYDGGEYKQGEVGIFSLKGMDMYETGSAAFIQEAVRRATSNSKNGYVVVQDANDGGLYSDNTGILNWEPNFNGGVYQGEKIYEMNAGDAFGFVLAPNGTLNEILSGASLSNSHKPVFSMSAANLNDTIQVAEVLTGSNKTMIGFEDVTLNSSSDRDYNDFVLSLKGVQSIGITDIKDVMVHYHNWVDTSIGADLTNYFNTGVI</sequence>
<name>A0A975TD19_9NOST</name>
<evidence type="ECO:0000313" key="2">
    <source>
        <dbReference type="EMBL" id="QXE26515.1"/>
    </source>
</evidence>